<feature type="transmembrane region" description="Helical" evidence="2">
    <location>
        <begin position="573"/>
        <end position="593"/>
    </location>
</feature>
<name>A0A1V1NX61_9BACT</name>
<dbReference type="AlphaFoldDB" id="A0A1V1NX61"/>
<dbReference type="EMBL" id="ATBP01001505">
    <property type="protein sequence ID" value="ETR67202.1"/>
    <property type="molecule type" value="Genomic_DNA"/>
</dbReference>
<evidence type="ECO:0000256" key="1">
    <source>
        <dbReference type="SAM" id="MobiDB-lite"/>
    </source>
</evidence>
<keyword evidence="2" id="KW-0812">Transmembrane</keyword>
<accession>A0A1V1NX61</accession>
<evidence type="ECO:0000313" key="3">
    <source>
        <dbReference type="EMBL" id="ETR67202.1"/>
    </source>
</evidence>
<feature type="non-terminal residue" evidence="3">
    <location>
        <position position="1"/>
    </location>
</feature>
<keyword evidence="2" id="KW-0472">Membrane</keyword>
<keyword evidence="2" id="KW-1133">Transmembrane helix</keyword>
<organism evidence="3 4">
    <name type="scientific">Candidatus Magnetoglobus multicellularis str. Araruama</name>
    <dbReference type="NCBI Taxonomy" id="890399"/>
    <lineage>
        <taxon>Bacteria</taxon>
        <taxon>Pseudomonadati</taxon>
        <taxon>Thermodesulfobacteriota</taxon>
        <taxon>Desulfobacteria</taxon>
        <taxon>Desulfobacterales</taxon>
        <taxon>Desulfobacteraceae</taxon>
        <taxon>Candidatus Magnetoglobus</taxon>
    </lineage>
</organism>
<evidence type="ECO:0000256" key="2">
    <source>
        <dbReference type="SAM" id="Phobius"/>
    </source>
</evidence>
<dbReference type="Proteomes" id="UP000189670">
    <property type="component" value="Unassembled WGS sequence"/>
</dbReference>
<proteinExistence type="predicted"/>
<protein>
    <submittedName>
        <fullName evidence="3">Uncharacterized protein</fullName>
    </submittedName>
</protein>
<sequence>NKLVESLSPSIDNHHINSDEKINSITEIVSSFPNADIQLKPPVNRKSKPNNPKDSTKQPKFRTLRIVVEPSKQIFINNNIDRQSFKRELIADDLYTLILFWLFTTISLRCWALGRKSRLKKSLRIRKKLMKAAANKGDKVYRTYNVPVYKPISKSTLDDAAFFFGRLYHQERGSELDIPSTLKKTVNEAGMFCPRFKPGKVIRELLVLIDVERGDHPWLSGFERSLDYLAKHGVKMMKFRFQYIPSWVISEQDGTALTLKDLHTRFSDDTLLIFSRNLSMKDRKGYADVIDDLKYWEIKALVDPEPKRYGLQYQRRDPYIFEKIGLKLFPLTNKGIIHLAVYLSSEEHSRRLAVPWPIYSPIEEKKIQKALEAWAVCASIMPDANWDQLEAIRRNPNFPEVSSVLTEPWHIQLLLDWISVITQKEAISGDGRTLAIDMETVDQLVRKQRQADKNNFSKNPIEKRMHHFLLKQLESDPPDNEISEYFWKLKIAKHKMILEPDQAESLMIEFVGSPVEIEASQIFKAELKRQDDGYILDNQGISSSMKGRLQILIGSKDGVEVLSIFRGNILRSWIKSMMVSLVLTLMLGLAIWISGYAKYPWDIVQRDQSSELKVIFPNTYKMIQKVSNN</sequence>
<reference evidence="4" key="1">
    <citation type="submission" date="2012-11" db="EMBL/GenBank/DDBJ databases">
        <authorList>
            <person name="Lucero-Rivera Y.E."/>
            <person name="Tovar-Ramirez D."/>
        </authorList>
    </citation>
    <scope>NUCLEOTIDE SEQUENCE [LARGE SCALE GENOMIC DNA]</scope>
    <source>
        <strain evidence="4">Araruama</strain>
    </source>
</reference>
<gene>
    <name evidence="3" type="ORF">OMM_11850</name>
</gene>
<comment type="caution">
    <text evidence="3">The sequence shown here is derived from an EMBL/GenBank/DDBJ whole genome shotgun (WGS) entry which is preliminary data.</text>
</comment>
<evidence type="ECO:0000313" key="4">
    <source>
        <dbReference type="Proteomes" id="UP000189670"/>
    </source>
</evidence>
<feature type="region of interest" description="Disordered" evidence="1">
    <location>
        <begin position="37"/>
        <end position="60"/>
    </location>
</feature>